<organism evidence="1 2">
    <name type="scientific">Plectus sambesii</name>
    <dbReference type="NCBI Taxonomy" id="2011161"/>
    <lineage>
        <taxon>Eukaryota</taxon>
        <taxon>Metazoa</taxon>
        <taxon>Ecdysozoa</taxon>
        <taxon>Nematoda</taxon>
        <taxon>Chromadorea</taxon>
        <taxon>Plectida</taxon>
        <taxon>Plectina</taxon>
        <taxon>Plectoidea</taxon>
        <taxon>Plectidae</taxon>
        <taxon>Plectus</taxon>
    </lineage>
</organism>
<evidence type="ECO:0000313" key="1">
    <source>
        <dbReference type="Proteomes" id="UP000887566"/>
    </source>
</evidence>
<reference evidence="2" key="1">
    <citation type="submission" date="2022-11" db="UniProtKB">
        <authorList>
            <consortium name="WormBaseParasite"/>
        </authorList>
    </citation>
    <scope>IDENTIFICATION</scope>
</reference>
<accession>A0A914WAN6</accession>
<evidence type="ECO:0000313" key="2">
    <source>
        <dbReference type="WBParaSite" id="PSAMB.scaffold347size55433.g5091.t1"/>
    </source>
</evidence>
<dbReference type="AlphaFoldDB" id="A0A914WAN6"/>
<protein>
    <submittedName>
        <fullName evidence="2">Uncharacterized protein</fullName>
    </submittedName>
</protein>
<dbReference type="WBParaSite" id="PSAMB.scaffold347size55433.g5091.t1">
    <property type="protein sequence ID" value="PSAMB.scaffold347size55433.g5091.t1"/>
    <property type="gene ID" value="PSAMB.scaffold347size55433.g5091"/>
</dbReference>
<name>A0A914WAN6_9BILA</name>
<keyword evidence="1" id="KW-1185">Reference proteome</keyword>
<sequence>MASQYWKKKEIRNARQLSFDDETTKTNSRFSGWTPNGTRIFEYSRKPGESKGLHFINGTWTLNCKGQLWTGDNNYKKKPIEKIDEKSEESSKAKKIREKFEQKDYGTKGLTMAVCDVTVKGDAIVMTSLE</sequence>
<dbReference type="Proteomes" id="UP000887566">
    <property type="component" value="Unplaced"/>
</dbReference>
<proteinExistence type="predicted"/>